<dbReference type="Proteomes" id="UP000822476">
    <property type="component" value="Unassembled WGS sequence"/>
</dbReference>
<evidence type="ECO:0000313" key="2">
    <source>
        <dbReference type="EMBL" id="KAF7256883.1"/>
    </source>
</evidence>
<dbReference type="AlphaFoldDB" id="A0A8S9YV02"/>
<accession>A0A8S9YV02</accession>
<dbReference type="OrthoDB" id="166611at2759"/>
<name>A0A8S9YV02_9TREM</name>
<feature type="compositionally biased region" description="Basic and acidic residues" evidence="1">
    <location>
        <begin position="132"/>
        <end position="147"/>
    </location>
</feature>
<evidence type="ECO:0000313" key="3">
    <source>
        <dbReference type="Proteomes" id="UP000822476"/>
    </source>
</evidence>
<gene>
    <name evidence="2" type="ORF">EG68_06367</name>
</gene>
<feature type="compositionally biased region" description="Acidic residues" evidence="1">
    <location>
        <begin position="148"/>
        <end position="157"/>
    </location>
</feature>
<keyword evidence="3" id="KW-1185">Reference proteome</keyword>
<dbReference type="EMBL" id="JTDE01002786">
    <property type="protein sequence ID" value="KAF7256883.1"/>
    <property type="molecule type" value="Genomic_DNA"/>
</dbReference>
<proteinExistence type="predicted"/>
<feature type="region of interest" description="Disordered" evidence="1">
    <location>
        <begin position="48"/>
        <end position="68"/>
    </location>
</feature>
<evidence type="ECO:0000256" key="1">
    <source>
        <dbReference type="SAM" id="MobiDB-lite"/>
    </source>
</evidence>
<organism evidence="2 3">
    <name type="scientific">Paragonimus skrjabini miyazakii</name>
    <dbReference type="NCBI Taxonomy" id="59628"/>
    <lineage>
        <taxon>Eukaryota</taxon>
        <taxon>Metazoa</taxon>
        <taxon>Spiralia</taxon>
        <taxon>Lophotrochozoa</taxon>
        <taxon>Platyhelminthes</taxon>
        <taxon>Trematoda</taxon>
        <taxon>Digenea</taxon>
        <taxon>Plagiorchiida</taxon>
        <taxon>Troglotremata</taxon>
        <taxon>Troglotrematidae</taxon>
        <taxon>Paragonimus</taxon>
    </lineage>
</organism>
<protein>
    <submittedName>
        <fullName evidence="2">Uncharacterized protein</fullName>
    </submittedName>
</protein>
<sequence>TIRSKCEDKQDRLCAVRCRLKSRGDWIGQTSNTIAQAARFIQALITERPSSEVKENEEEGADEQQTTEKTEAVIQSVLNTLMSIKEAGKSRSKTAVISHEHTVTTMVSLNFVLTVEQDSSFEFTSSEDDDDSRNSEISDPHSSRAEDTELEISEPEDDQPVSFIALESYTQVGLAQKIEPITSPTSHDAQNDTNAEAVSSLGQNLPVRFERLDRIWSELHVSNLEHYGPASKEWRTILAFLAANRDIWSAGPFSRNLRFGGGCLKPGDLKIIPTASMVIPSKKQQLVALKHSRAKKANFLRSDDKGSVVEQNTK</sequence>
<feature type="region of interest" description="Disordered" evidence="1">
    <location>
        <begin position="122"/>
        <end position="157"/>
    </location>
</feature>
<feature type="non-terminal residue" evidence="2">
    <location>
        <position position="314"/>
    </location>
</feature>
<reference evidence="2" key="1">
    <citation type="submission" date="2019-07" db="EMBL/GenBank/DDBJ databases">
        <title>Annotation for the trematode Paragonimus miyazaki's.</title>
        <authorList>
            <person name="Choi Y.-J."/>
        </authorList>
    </citation>
    <scope>NUCLEOTIDE SEQUENCE</scope>
    <source>
        <strain evidence="2">Japan</strain>
    </source>
</reference>
<comment type="caution">
    <text evidence="2">The sequence shown here is derived from an EMBL/GenBank/DDBJ whole genome shotgun (WGS) entry which is preliminary data.</text>
</comment>